<proteinExistence type="predicted"/>
<feature type="signal peptide" evidence="1">
    <location>
        <begin position="1"/>
        <end position="19"/>
    </location>
</feature>
<feature type="non-terminal residue" evidence="2">
    <location>
        <position position="109"/>
    </location>
</feature>
<dbReference type="PROSITE" id="PS51257">
    <property type="entry name" value="PROKAR_LIPOPROTEIN"/>
    <property type="match status" value="1"/>
</dbReference>
<keyword evidence="3" id="KW-1185">Reference proteome</keyword>
<organism evidence="2 3">
    <name type="scientific">Colletotrichum zoysiae</name>
    <dbReference type="NCBI Taxonomy" id="1216348"/>
    <lineage>
        <taxon>Eukaryota</taxon>
        <taxon>Fungi</taxon>
        <taxon>Dikarya</taxon>
        <taxon>Ascomycota</taxon>
        <taxon>Pezizomycotina</taxon>
        <taxon>Sordariomycetes</taxon>
        <taxon>Hypocreomycetidae</taxon>
        <taxon>Glomerellales</taxon>
        <taxon>Glomerellaceae</taxon>
        <taxon>Colletotrichum</taxon>
        <taxon>Colletotrichum graminicola species complex</taxon>
    </lineage>
</organism>
<dbReference type="AlphaFoldDB" id="A0AAD9H6D8"/>
<evidence type="ECO:0008006" key="4">
    <source>
        <dbReference type="Google" id="ProtNLM"/>
    </source>
</evidence>
<comment type="caution">
    <text evidence="2">The sequence shown here is derived from an EMBL/GenBank/DDBJ whole genome shotgun (WGS) entry which is preliminary data.</text>
</comment>
<evidence type="ECO:0000313" key="3">
    <source>
        <dbReference type="Proteomes" id="UP001232148"/>
    </source>
</evidence>
<gene>
    <name evidence="2" type="ORF">LX32DRAFT_571998</name>
</gene>
<dbReference type="EMBL" id="MU843006">
    <property type="protein sequence ID" value="KAK2023270.1"/>
    <property type="molecule type" value="Genomic_DNA"/>
</dbReference>
<reference evidence="2" key="1">
    <citation type="submission" date="2021-06" db="EMBL/GenBank/DDBJ databases">
        <title>Comparative genomics, transcriptomics and evolutionary studies reveal genomic signatures of adaptation to plant cell wall in hemibiotrophic fungi.</title>
        <authorList>
            <consortium name="DOE Joint Genome Institute"/>
            <person name="Baroncelli R."/>
            <person name="Diaz J.F."/>
            <person name="Benocci T."/>
            <person name="Peng M."/>
            <person name="Battaglia E."/>
            <person name="Haridas S."/>
            <person name="Andreopoulos W."/>
            <person name="Labutti K."/>
            <person name="Pangilinan J."/>
            <person name="Floch G.L."/>
            <person name="Makela M.R."/>
            <person name="Henrissat B."/>
            <person name="Grigoriev I.V."/>
            <person name="Crouch J.A."/>
            <person name="De Vries R.P."/>
            <person name="Sukno S.A."/>
            <person name="Thon M.R."/>
        </authorList>
    </citation>
    <scope>NUCLEOTIDE SEQUENCE</scope>
    <source>
        <strain evidence="2">MAFF235873</strain>
    </source>
</reference>
<feature type="chain" id="PRO_5042106999" description="EC65 protein" evidence="1">
    <location>
        <begin position="20"/>
        <end position="109"/>
    </location>
</feature>
<dbReference type="Proteomes" id="UP001232148">
    <property type="component" value="Unassembled WGS sequence"/>
</dbReference>
<keyword evidence="1" id="KW-0732">Signal</keyword>
<evidence type="ECO:0000256" key="1">
    <source>
        <dbReference type="SAM" id="SignalP"/>
    </source>
</evidence>
<accession>A0AAD9H6D8</accession>
<evidence type="ECO:0000313" key="2">
    <source>
        <dbReference type="EMBL" id="KAK2023270.1"/>
    </source>
</evidence>
<protein>
    <recommendedName>
        <fullName evidence="4">EC65 protein</fullName>
    </recommendedName>
</protein>
<sequence>MKLSVIFATLAVAISSAQACAKYKTCWCERSGVEYQGKIQDNIAWDEDTAKACEGTGEAGYYGQNFQECYRYKKGGFLFFQHAKGIENCEWTEKCIAAGATIGYCRDKI</sequence>
<name>A0AAD9H6D8_9PEZI</name>